<dbReference type="Pfam" id="PF00903">
    <property type="entry name" value="Glyoxalase"/>
    <property type="match status" value="1"/>
</dbReference>
<comment type="caution">
    <text evidence="2">The sequence shown here is derived from an EMBL/GenBank/DDBJ whole genome shotgun (WGS) entry which is preliminary data.</text>
</comment>
<sequence length="149" mass="16577">MKVTGFNHLTLKVKDLADSLNFYTSILGLALIHRGKSDAYLEWGSAWICLIEVSAVTEKSGEDGDVSETNEQTDPSNIVREINGVDHIAFSIAEEDFAEAVQILKSHKVPIVRGPVLRGRGWSVNFLDPDGVQLELHTSNLQERMTVWK</sequence>
<dbReference type="Proteomes" id="UP000564806">
    <property type="component" value="Unassembled WGS sequence"/>
</dbReference>
<evidence type="ECO:0000313" key="3">
    <source>
        <dbReference type="Proteomes" id="UP000564806"/>
    </source>
</evidence>
<protein>
    <submittedName>
        <fullName evidence="2">VOC family protein</fullName>
    </submittedName>
</protein>
<accession>A0A850EQ31</accession>
<dbReference type="InterPro" id="IPR004360">
    <property type="entry name" value="Glyas_Fos-R_dOase_dom"/>
</dbReference>
<gene>
    <name evidence="2" type="ORF">HPT30_23685</name>
</gene>
<dbReference type="InterPro" id="IPR037523">
    <property type="entry name" value="VOC_core"/>
</dbReference>
<dbReference type="InterPro" id="IPR029068">
    <property type="entry name" value="Glyas_Bleomycin-R_OHBP_Dase"/>
</dbReference>
<dbReference type="AlphaFoldDB" id="A0A850EQ31"/>
<evidence type="ECO:0000313" key="2">
    <source>
        <dbReference type="EMBL" id="NUU63363.1"/>
    </source>
</evidence>
<dbReference type="Gene3D" id="3.10.180.10">
    <property type="entry name" value="2,3-Dihydroxybiphenyl 1,2-Dioxygenase, domain 1"/>
    <property type="match status" value="1"/>
</dbReference>
<dbReference type="PANTHER" id="PTHR21366">
    <property type="entry name" value="GLYOXALASE FAMILY PROTEIN"/>
    <property type="match status" value="1"/>
</dbReference>
<evidence type="ECO:0000259" key="1">
    <source>
        <dbReference type="PROSITE" id="PS51819"/>
    </source>
</evidence>
<dbReference type="EMBL" id="JABWCS010000218">
    <property type="protein sequence ID" value="NUU63363.1"/>
    <property type="molecule type" value="Genomic_DNA"/>
</dbReference>
<reference evidence="2" key="1">
    <citation type="submission" date="2020-06" db="EMBL/GenBank/DDBJ databases">
        <title>Paenibacillus sp. nov., isolated from soil.</title>
        <authorList>
            <person name="Seo Y.L."/>
        </authorList>
    </citation>
    <scope>NUCLEOTIDE SEQUENCE [LARGE SCALE GENOMIC DNA]</scope>
    <source>
        <strain evidence="2">JW14</strain>
    </source>
</reference>
<organism evidence="2 3">
    <name type="scientific">Paenibacillus agri</name>
    <dbReference type="NCBI Taxonomy" id="2744309"/>
    <lineage>
        <taxon>Bacteria</taxon>
        <taxon>Bacillati</taxon>
        <taxon>Bacillota</taxon>
        <taxon>Bacilli</taxon>
        <taxon>Bacillales</taxon>
        <taxon>Paenibacillaceae</taxon>
        <taxon>Paenibacillus</taxon>
    </lineage>
</organism>
<dbReference type="InterPro" id="IPR050383">
    <property type="entry name" value="GlyoxalaseI/FosfomycinResist"/>
</dbReference>
<dbReference type="SUPFAM" id="SSF54593">
    <property type="entry name" value="Glyoxalase/Bleomycin resistance protein/Dihydroxybiphenyl dioxygenase"/>
    <property type="match status" value="1"/>
</dbReference>
<dbReference type="PROSITE" id="PS51819">
    <property type="entry name" value="VOC"/>
    <property type="match status" value="1"/>
</dbReference>
<keyword evidence="3" id="KW-1185">Reference proteome</keyword>
<name>A0A850EQ31_9BACL</name>
<feature type="domain" description="VOC" evidence="1">
    <location>
        <begin position="5"/>
        <end position="139"/>
    </location>
</feature>
<dbReference type="PANTHER" id="PTHR21366:SF14">
    <property type="entry name" value="GLYOXALASE DOMAIN-CONTAINING PROTEIN 5"/>
    <property type="match status" value="1"/>
</dbReference>
<dbReference type="RefSeq" id="WP_175373761.1">
    <property type="nucleotide sequence ID" value="NZ_JABWCS010000218.1"/>
</dbReference>
<proteinExistence type="predicted"/>